<evidence type="ECO:0000313" key="1">
    <source>
        <dbReference type="EMBL" id="ARN77026.1"/>
    </source>
</evidence>
<dbReference type="EMBL" id="CP019344">
    <property type="protein sequence ID" value="ARN77026.1"/>
    <property type="molecule type" value="Genomic_DNA"/>
</dbReference>
<dbReference type="InterPro" id="IPR038595">
    <property type="entry name" value="LOR_sf"/>
</dbReference>
<evidence type="ECO:0000313" key="2">
    <source>
        <dbReference type="Proteomes" id="UP000193431"/>
    </source>
</evidence>
<reference evidence="1 2" key="1">
    <citation type="submission" date="2016-11" db="EMBL/GenBank/DDBJ databases">
        <title>Trade-off between light-utilization and light-protection in marine flavobacteria.</title>
        <authorList>
            <person name="Kumagai Y."/>
        </authorList>
    </citation>
    <scope>NUCLEOTIDE SEQUENCE [LARGE SCALE GENOMIC DNA]</scope>
    <source>
        <strain evidence="1 2">JCM 13191</strain>
    </source>
</reference>
<dbReference type="Gene3D" id="2.40.160.200">
    <property type="entry name" value="LURP1-related"/>
    <property type="match status" value="1"/>
</dbReference>
<proteinExistence type="predicted"/>
<name>A0A1W6MHN8_9FLAO</name>
<sequence length="200" mass="23068">MSMKDLQFPLDFRFKISTLSNDFVATDATGHTVAYVRQKMFKFKEAVNVYSNESKSELLYSIKANKWLDWSAAYGFTNASGAQLGKVARKGWKSLWKAQYLVIDQNNDQQYKIEEESAFTRFADGLLGEIPVLGFFTSYVFNPVYNVTDMQGNVVVKLKKNPSFFGRKFVVEKLKDVDQDDKERIMISLMMMILLERNRG</sequence>
<dbReference type="Proteomes" id="UP000193431">
    <property type="component" value="Chromosome"/>
</dbReference>
<organism evidence="1 2">
    <name type="scientific">Nonlabens spongiae</name>
    <dbReference type="NCBI Taxonomy" id="331648"/>
    <lineage>
        <taxon>Bacteria</taxon>
        <taxon>Pseudomonadati</taxon>
        <taxon>Bacteroidota</taxon>
        <taxon>Flavobacteriia</taxon>
        <taxon>Flavobacteriales</taxon>
        <taxon>Flavobacteriaceae</taxon>
        <taxon>Nonlabens</taxon>
    </lineage>
</organism>
<dbReference type="Pfam" id="PF04525">
    <property type="entry name" value="LOR"/>
    <property type="match status" value="1"/>
</dbReference>
<dbReference type="STRING" id="331648.BST97_02870"/>
<dbReference type="AlphaFoldDB" id="A0A1W6MHN8"/>
<protein>
    <submittedName>
        <fullName evidence="1">Uncharacterized protein</fullName>
    </submittedName>
</protein>
<keyword evidence="2" id="KW-1185">Reference proteome</keyword>
<dbReference type="InterPro" id="IPR007612">
    <property type="entry name" value="LOR"/>
</dbReference>
<gene>
    <name evidence="1" type="ORF">BST97_02870</name>
</gene>
<dbReference type="OrthoDB" id="703597at2"/>
<accession>A0A1W6MHN8</accession>